<sequence length="66" mass="7556">MLELNNSIRLVVGLFRFLNKNQTSLKKVLSQYHSVFVCLEVSCEINTLKKEYLIDEQLLSLLGGVL</sequence>
<organism evidence="1 2">
    <name type="scientific">Brachionus plicatilis</name>
    <name type="common">Marine rotifer</name>
    <name type="synonym">Brachionus muelleri</name>
    <dbReference type="NCBI Taxonomy" id="10195"/>
    <lineage>
        <taxon>Eukaryota</taxon>
        <taxon>Metazoa</taxon>
        <taxon>Spiralia</taxon>
        <taxon>Gnathifera</taxon>
        <taxon>Rotifera</taxon>
        <taxon>Eurotatoria</taxon>
        <taxon>Monogononta</taxon>
        <taxon>Pseudotrocha</taxon>
        <taxon>Ploima</taxon>
        <taxon>Brachionidae</taxon>
        <taxon>Brachionus</taxon>
    </lineage>
</organism>
<accession>A0A3M7SS77</accession>
<proteinExistence type="predicted"/>
<dbReference type="AlphaFoldDB" id="A0A3M7SS77"/>
<protein>
    <submittedName>
        <fullName evidence="1">Uncharacterized protein</fullName>
    </submittedName>
</protein>
<name>A0A3M7SS77_BRAPC</name>
<gene>
    <name evidence="1" type="ORF">BpHYR1_026002</name>
</gene>
<dbReference type="Proteomes" id="UP000276133">
    <property type="component" value="Unassembled WGS sequence"/>
</dbReference>
<comment type="caution">
    <text evidence="1">The sequence shown here is derived from an EMBL/GenBank/DDBJ whole genome shotgun (WGS) entry which is preliminary data.</text>
</comment>
<dbReference type="EMBL" id="REGN01000858">
    <property type="protein sequence ID" value="RNA38559.1"/>
    <property type="molecule type" value="Genomic_DNA"/>
</dbReference>
<evidence type="ECO:0000313" key="2">
    <source>
        <dbReference type="Proteomes" id="UP000276133"/>
    </source>
</evidence>
<keyword evidence="2" id="KW-1185">Reference proteome</keyword>
<evidence type="ECO:0000313" key="1">
    <source>
        <dbReference type="EMBL" id="RNA38559.1"/>
    </source>
</evidence>
<reference evidence="1 2" key="1">
    <citation type="journal article" date="2018" name="Sci. Rep.">
        <title>Genomic signatures of local adaptation to the degree of environmental predictability in rotifers.</title>
        <authorList>
            <person name="Franch-Gras L."/>
            <person name="Hahn C."/>
            <person name="Garcia-Roger E.M."/>
            <person name="Carmona M.J."/>
            <person name="Serra M."/>
            <person name="Gomez A."/>
        </authorList>
    </citation>
    <scope>NUCLEOTIDE SEQUENCE [LARGE SCALE GENOMIC DNA]</scope>
    <source>
        <strain evidence="1">HYR1</strain>
    </source>
</reference>